<proteinExistence type="predicted"/>
<keyword evidence="4" id="KW-0472">Membrane</keyword>
<evidence type="ECO:0000313" key="7">
    <source>
        <dbReference type="Proteomes" id="UP000198597"/>
    </source>
</evidence>
<comment type="subcellular location">
    <subcellularLocation>
        <location evidence="1">Endomembrane system</location>
        <topology evidence="1">Multi-pass membrane protein</topology>
    </subcellularLocation>
</comment>
<dbReference type="GO" id="GO:0012505">
    <property type="term" value="C:endomembrane system"/>
    <property type="evidence" value="ECO:0007669"/>
    <property type="project" value="UniProtKB-SubCell"/>
</dbReference>
<dbReference type="RefSeq" id="WP_089968752.1">
    <property type="nucleotide sequence ID" value="NZ_FNJM01000004.1"/>
</dbReference>
<accession>A0A1H0S5L8</accession>
<organism evidence="6 7">
    <name type="scientific">Clostridium gasigenes</name>
    <dbReference type="NCBI Taxonomy" id="94869"/>
    <lineage>
        <taxon>Bacteria</taxon>
        <taxon>Bacillati</taxon>
        <taxon>Bacillota</taxon>
        <taxon>Clostridia</taxon>
        <taxon>Eubacteriales</taxon>
        <taxon>Clostridiaceae</taxon>
        <taxon>Clostridium</taxon>
    </lineage>
</organism>
<dbReference type="OrthoDB" id="1930546at2"/>
<dbReference type="Proteomes" id="UP000198597">
    <property type="component" value="Unassembled WGS sequence"/>
</dbReference>
<keyword evidence="7" id="KW-1185">Reference proteome</keyword>
<evidence type="ECO:0000256" key="4">
    <source>
        <dbReference type="ARBA" id="ARBA00023136"/>
    </source>
</evidence>
<evidence type="ECO:0000256" key="2">
    <source>
        <dbReference type="ARBA" id="ARBA00022692"/>
    </source>
</evidence>
<evidence type="ECO:0000256" key="3">
    <source>
        <dbReference type="ARBA" id="ARBA00022989"/>
    </source>
</evidence>
<keyword evidence="3" id="KW-1133">Transmembrane helix</keyword>
<reference evidence="6 7" key="1">
    <citation type="submission" date="2016-10" db="EMBL/GenBank/DDBJ databases">
        <authorList>
            <person name="de Groot N.N."/>
        </authorList>
    </citation>
    <scope>NUCLEOTIDE SEQUENCE [LARGE SCALE GENOMIC DNA]</scope>
    <source>
        <strain evidence="6 7">DSM 12272</strain>
    </source>
</reference>
<dbReference type="STRING" id="94869.SAMN04488529_104168"/>
<dbReference type="EMBL" id="FNJM01000004">
    <property type="protein sequence ID" value="SDP36829.1"/>
    <property type="molecule type" value="Genomic_DNA"/>
</dbReference>
<evidence type="ECO:0000313" key="6">
    <source>
        <dbReference type="EMBL" id="SDP36829.1"/>
    </source>
</evidence>
<dbReference type="Pfam" id="PF06803">
    <property type="entry name" value="DUF1232"/>
    <property type="match status" value="1"/>
</dbReference>
<evidence type="ECO:0000256" key="1">
    <source>
        <dbReference type="ARBA" id="ARBA00004127"/>
    </source>
</evidence>
<dbReference type="AlphaFoldDB" id="A0A1H0S5L8"/>
<sequence>MNISGANVNLTGDDLLSILDEFVKVEGLSISKIEINKDIKITGVFKKGISINFTGEIKLGKVEEDKIYGEIVRFKILNIGILSVFRKLALKYAIKSFEDKGIHYEKGKTIINIKKVLKDVPFVDFDVDDIYIGNSVLNVKVKNINVSLKGKLIKEAIVDESQQKIIEENNEVTVIEKVEDGYTVARDFTCEKLPQKVKKVSDYIFILPDLVALLYRLLKDSRVPIKTKLIISASVAYIAFPTDIIPNNIPFIGKIDELAVTFFALNRIVNDVPVHILLENWEGKTDIISALKSIIEYVTNFTGARNVEKIYSVIDELASL</sequence>
<protein>
    <submittedName>
        <fullName evidence="6">Uncharacterized membrane protein YkvA, DUF1232 family</fullName>
    </submittedName>
</protein>
<evidence type="ECO:0000259" key="5">
    <source>
        <dbReference type="Pfam" id="PF06803"/>
    </source>
</evidence>
<feature type="domain" description="DUF1232" evidence="5">
    <location>
        <begin position="227"/>
        <end position="263"/>
    </location>
</feature>
<name>A0A1H0S5L8_9CLOT</name>
<keyword evidence="2" id="KW-0812">Transmembrane</keyword>
<dbReference type="InterPro" id="IPR010652">
    <property type="entry name" value="DUF1232"/>
</dbReference>
<gene>
    <name evidence="6" type="ORF">SAMN04488529_104168</name>
</gene>